<name>A0ACB9EIU5_ARCLA</name>
<reference evidence="2" key="1">
    <citation type="journal article" date="2022" name="Mol. Ecol. Resour.">
        <title>The genomes of chicory, endive, great burdock and yacon provide insights into Asteraceae palaeo-polyploidization history and plant inulin production.</title>
        <authorList>
            <person name="Fan W."/>
            <person name="Wang S."/>
            <person name="Wang H."/>
            <person name="Wang A."/>
            <person name="Jiang F."/>
            <person name="Liu H."/>
            <person name="Zhao H."/>
            <person name="Xu D."/>
            <person name="Zhang Y."/>
        </authorList>
    </citation>
    <scope>NUCLEOTIDE SEQUENCE [LARGE SCALE GENOMIC DNA]</scope>
    <source>
        <strain evidence="2">cv. Niubang</strain>
    </source>
</reference>
<gene>
    <name evidence="1" type="ORF">L6452_06421</name>
</gene>
<sequence>MARSDFVFTIILLLLITSLCCNIVARPINVAKSIDYADDAIFSLAAIKHGGGPSAGGKGHEFPTADSFGNIKNLGPSHGGKGHDFTDDKNLGDIKNSGPSPGGKGHGFSDAESLGNIKNSGPSSGGKGHGFTTVELHATGKEHEFPTSVDTHHSNMNKSGPSPGGKRYSFPESKNLWNLNKSGPSPGGKGH</sequence>
<dbReference type="EMBL" id="CM042048">
    <property type="protein sequence ID" value="KAI3758849.1"/>
    <property type="molecule type" value="Genomic_DNA"/>
</dbReference>
<reference evidence="1 2" key="2">
    <citation type="journal article" date="2022" name="Mol. Ecol. Resour.">
        <title>The genomes of chicory, endive, great burdock and yacon provide insights into Asteraceae paleo-polyploidization history and plant inulin production.</title>
        <authorList>
            <person name="Fan W."/>
            <person name="Wang S."/>
            <person name="Wang H."/>
            <person name="Wang A."/>
            <person name="Jiang F."/>
            <person name="Liu H."/>
            <person name="Zhao H."/>
            <person name="Xu D."/>
            <person name="Zhang Y."/>
        </authorList>
    </citation>
    <scope>NUCLEOTIDE SEQUENCE [LARGE SCALE GENOMIC DNA]</scope>
    <source>
        <strain evidence="2">cv. Niubang</strain>
    </source>
</reference>
<protein>
    <submittedName>
        <fullName evidence="1">Uncharacterized protein</fullName>
    </submittedName>
</protein>
<dbReference type="Proteomes" id="UP001055879">
    <property type="component" value="Linkage Group LG02"/>
</dbReference>
<evidence type="ECO:0000313" key="1">
    <source>
        <dbReference type="EMBL" id="KAI3758849.1"/>
    </source>
</evidence>
<evidence type="ECO:0000313" key="2">
    <source>
        <dbReference type="Proteomes" id="UP001055879"/>
    </source>
</evidence>
<organism evidence="1 2">
    <name type="scientific">Arctium lappa</name>
    <name type="common">Greater burdock</name>
    <name type="synonym">Lappa major</name>
    <dbReference type="NCBI Taxonomy" id="4217"/>
    <lineage>
        <taxon>Eukaryota</taxon>
        <taxon>Viridiplantae</taxon>
        <taxon>Streptophyta</taxon>
        <taxon>Embryophyta</taxon>
        <taxon>Tracheophyta</taxon>
        <taxon>Spermatophyta</taxon>
        <taxon>Magnoliopsida</taxon>
        <taxon>eudicotyledons</taxon>
        <taxon>Gunneridae</taxon>
        <taxon>Pentapetalae</taxon>
        <taxon>asterids</taxon>
        <taxon>campanulids</taxon>
        <taxon>Asterales</taxon>
        <taxon>Asteraceae</taxon>
        <taxon>Carduoideae</taxon>
        <taxon>Cardueae</taxon>
        <taxon>Arctiinae</taxon>
        <taxon>Arctium</taxon>
    </lineage>
</organism>
<proteinExistence type="predicted"/>
<accession>A0ACB9EIU5</accession>
<keyword evidence="2" id="KW-1185">Reference proteome</keyword>
<comment type="caution">
    <text evidence="1">The sequence shown here is derived from an EMBL/GenBank/DDBJ whole genome shotgun (WGS) entry which is preliminary data.</text>
</comment>